<dbReference type="AlphaFoldDB" id="A0A2R5GK59"/>
<reference evidence="5 6" key="1">
    <citation type="submission" date="2017-12" db="EMBL/GenBank/DDBJ databases">
        <title>Sequencing, de novo assembly and annotation of complete genome of a new Thraustochytrid species, strain FCC1311.</title>
        <authorList>
            <person name="Sedici K."/>
            <person name="Godart F."/>
            <person name="Aiese Cigliano R."/>
            <person name="Sanseverino W."/>
            <person name="Barakat M."/>
            <person name="Ortet P."/>
            <person name="Marechal E."/>
            <person name="Cagnac O."/>
            <person name="Amato A."/>
        </authorList>
    </citation>
    <scope>NUCLEOTIDE SEQUENCE [LARGE SCALE GENOMIC DNA]</scope>
</reference>
<comment type="caution">
    <text evidence="5">The sequence shown here is derived from an EMBL/GenBank/DDBJ whole genome shotgun (WGS) entry which is preliminary data.</text>
</comment>
<dbReference type="InterPro" id="IPR006222">
    <property type="entry name" value="GCVT_N"/>
</dbReference>
<dbReference type="GO" id="GO:0032259">
    <property type="term" value="P:methylation"/>
    <property type="evidence" value="ECO:0007669"/>
    <property type="project" value="UniProtKB-KW"/>
</dbReference>
<feature type="domain" description="GCVT N-terminal" evidence="4">
    <location>
        <begin position="27"/>
        <end position="122"/>
    </location>
</feature>
<dbReference type="GO" id="GO:0005759">
    <property type="term" value="C:mitochondrial matrix"/>
    <property type="evidence" value="ECO:0007669"/>
    <property type="project" value="TreeGrafter"/>
</dbReference>
<evidence type="ECO:0000313" key="5">
    <source>
        <dbReference type="EMBL" id="GBG31292.1"/>
    </source>
</evidence>
<accession>A0A2R5GK59</accession>
<gene>
    <name evidence="5" type="ORF">FCC1311_075152</name>
</gene>
<dbReference type="InParanoid" id="A0A2R5GK59"/>
<dbReference type="InterPro" id="IPR045179">
    <property type="entry name" value="YgfZ/GcvT"/>
</dbReference>
<keyword evidence="5" id="KW-0489">Methyltransferase</keyword>
<dbReference type="Pfam" id="PF01571">
    <property type="entry name" value="GCV_T"/>
    <property type="match status" value="1"/>
</dbReference>
<keyword evidence="5" id="KW-0808">Transferase</keyword>
<keyword evidence="2" id="KW-0809">Transit peptide</keyword>
<dbReference type="NCBIfam" id="TIGR03317">
    <property type="entry name" value="ygfZ_signature"/>
    <property type="match status" value="1"/>
</dbReference>
<sequence length="341" mass="37565">MLSSSTDGARPETDSAMYRKLLDRTVVEVSGPDATHFLQGIVTNDVSKLENEGEAQYAAFLNNKGRMVAETIIHRAAEDAYLLDLHQDVVNKVLKLLKMFKLRSKVSIEDAKGRYNVWAIMGGDEETKAGLNDIHAGAVIADPRDASLGYRVVASAKHEEATRKVLEKLGLKESSGHFYDQFRYLCGIPEGLEVDGGIPLEYNLEKLNGVNFHKGCYTGQELVARTHHKGLVRKRVVPLTIGEHTVQERGILEGVKLGGAPQGLELEIPSPVEWGKDAPEPESKRSPGKLIAFSSDASIGLAVMRLEDDAETKWLQDGIFQVNGHAAQVPKFPSWWNKVVE</sequence>
<dbReference type="PANTHER" id="PTHR22602:SF0">
    <property type="entry name" value="TRANSFERASE CAF17, MITOCHONDRIAL-RELATED"/>
    <property type="match status" value="1"/>
</dbReference>
<dbReference type="InterPro" id="IPR017703">
    <property type="entry name" value="YgfZ/GCV_T_CS"/>
</dbReference>
<dbReference type="SUPFAM" id="SSF103025">
    <property type="entry name" value="Folate-binding domain"/>
    <property type="match status" value="1"/>
</dbReference>
<dbReference type="GO" id="GO:0008168">
    <property type="term" value="F:methyltransferase activity"/>
    <property type="evidence" value="ECO:0007669"/>
    <property type="project" value="UniProtKB-KW"/>
</dbReference>
<dbReference type="PANTHER" id="PTHR22602">
    <property type="entry name" value="TRANSFERASE CAF17, MITOCHONDRIAL-RELATED"/>
    <property type="match status" value="1"/>
</dbReference>
<evidence type="ECO:0000256" key="1">
    <source>
        <dbReference type="ARBA" id="ARBA00004173"/>
    </source>
</evidence>
<dbReference type="OrthoDB" id="191995at2759"/>
<name>A0A2R5GK59_9STRA</name>
<evidence type="ECO:0000313" key="6">
    <source>
        <dbReference type="Proteomes" id="UP000241890"/>
    </source>
</evidence>
<protein>
    <submittedName>
        <fullName evidence="5">Aminomethyltransferase</fullName>
    </submittedName>
</protein>
<evidence type="ECO:0000259" key="4">
    <source>
        <dbReference type="Pfam" id="PF01571"/>
    </source>
</evidence>
<comment type="subcellular location">
    <subcellularLocation>
        <location evidence="1">Mitochondrion</location>
    </subcellularLocation>
</comment>
<proteinExistence type="predicted"/>
<dbReference type="GO" id="GO:0016226">
    <property type="term" value="P:iron-sulfur cluster assembly"/>
    <property type="evidence" value="ECO:0007669"/>
    <property type="project" value="TreeGrafter"/>
</dbReference>
<evidence type="ECO:0000256" key="2">
    <source>
        <dbReference type="ARBA" id="ARBA00022946"/>
    </source>
</evidence>
<evidence type="ECO:0000256" key="3">
    <source>
        <dbReference type="ARBA" id="ARBA00023128"/>
    </source>
</evidence>
<dbReference type="Gene3D" id="3.30.1360.120">
    <property type="entry name" value="Probable tRNA modification gtpase trme, domain 1"/>
    <property type="match status" value="1"/>
</dbReference>
<keyword evidence="6" id="KW-1185">Reference proteome</keyword>
<dbReference type="Proteomes" id="UP000241890">
    <property type="component" value="Unassembled WGS sequence"/>
</dbReference>
<dbReference type="EMBL" id="BEYU01000095">
    <property type="protein sequence ID" value="GBG31292.1"/>
    <property type="molecule type" value="Genomic_DNA"/>
</dbReference>
<organism evidence="5 6">
    <name type="scientific">Hondaea fermentalgiana</name>
    <dbReference type="NCBI Taxonomy" id="2315210"/>
    <lineage>
        <taxon>Eukaryota</taxon>
        <taxon>Sar</taxon>
        <taxon>Stramenopiles</taxon>
        <taxon>Bigyra</taxon>
        <taxon>Labyrinthulomycetes</taxon>
        <taxon>Thraustochytrida</taxon>
        <taxon>Thraustochytriidae</taxon>
        <taxon>Hondaea</taxon>
    </lineage>
</organism>
<keyword evidence="3" id="KW-0496">Mitochondrion</keyword>
<dbReference type="InterPro" id="IPR027266">
    <property type="entry name" value="TrmE/GcvT-like"/>
</dbReference>